<accession>A0A7K1Y027</accession>
<reference evidence="1 2" key="1">
    <citation type="submission" date="2019-11" db="EMBL/GenBank/DDBJ databases">
        <title>Pedobacter sp. HMF7056 Genome sequencing and assembly.</title>
        <authorList>
            <person name="Kang H."/>
            <person name="Kim H."/>
            <person name="Joh K."/>
        </authorList>
    </citation>
    <scope>NUCLEOTIDE SEQUENCE [LARGE SCALE GENOMIC DNA]</scope>
    <source>
        <strain evidence="1 2">HMF7056</strain>
    </source>
</reference>
<protein>
    <submittedName>
        <fullName evidence="1">Uncharacterized protein</fullName>
    </submittedName>
</protein>
<dbReference type="Proteomes" id="UP000451233">
    <property type="component" value="Unassembled WGS sequence"/>
</dbReference>
<evidence type="ECO:0000313" key="2">
    <source>
        <dbReference type="Proteomes" id="UP000451233"/>
    </source>
</evidence>
<dbReference type="RefSeq" id="WP_160907600.1">
    <property type="nucleotide sequence ID" value="NZ_WVHS01000003.1"/>
</dbReference>
<sequence length="47" mass="5613">MELSAYDLQAIEEILQKYPDTGERYNEANNRFVDKLTTCDHYCAYYN</sequence>
<name>A0A7K1Y027_9SPHI</name>
<evidence type="ECO:0000313" key="1">
    <source>
        <dbReference type="EMBL" id="MXV16621.1"/>
    </source>
</evidence>
<gene>
    <name evidence="1" type="ORF">GS398_15065</name>
</gene>
<dbReference type="AlphaFoldDB" id="A0A7K1Y027"/>
<dbReference type="EMBL" id="WVHS01000003">
    <property type="protein sequence ID" value="MXV16621.1"/>
    <property type="molecule type" value="Genomic_DNA"/>
</dbReference>
<comment type="caution">
    <text evidence="1">The sequence shown here is derived from an EMBL/GenBank/DDBJ whole genome shotgun (WGS) entry which is preliminary data.</text>
</comment>
<proteinExistence type="predicted"/>
<keyword evidence="2" id="KW-1185">Reference proteome</keyword>
<organism evidence="1 2">
    <name type="scientific">Hufsiella ginkgonis</name>
    <dbReference type="NCBI Taxonomy" id="2695274"/>
    <lineage>
        <taxon>Bacteria</taxon>
        <taxon>Pseudomonadati</taxon>
        <taxon>Bacteroidota</taxon>
        <taxon>Sphingobacteriia</taxon>
        <taxon>Sphingobacteriales</taxon>
        <taxon>Sphingobacteriaceae</taxon>
        <taxon>Hufsiella</taxon>
    </lineage>
</organism>